<dbReference type="GO" id="GO:0009055">
    <property type="term" value="F:electron transfer activity"/>
    <property type="evidence" value="ECO:0007669"/>
    <property type="project" value="InterPro"/>
</dbReference>
<dbReference type="AlphaFoldDB" id="C4K963"/>
<dbReference type="SUPFAM" id="SSF48452">
    <property type="entry name" value="TPR-like"/>
    <property type="match status" value="1"/>
</dbReference>
<protein>
    <submittedName>
        <fullName evidence="7">TPR repeat-containing protein</fullName>
    </submittedName>
</protein>
<gene>
    <name evidence="7" type="ordered locus">Tmz1t_3991</name>
</gene>
<dbReference type="EMBL" id="CP001281">
    <property type="protein sequence ID" value="ACR02574.1"/>
    <property type="molecule type" value="Genomic_DNA"/>
</dbReference>
<keyword evidence="1 4" id="KW-0479">Metal-binding</keyword>
<keyword evidence="2 5" id="KW-0732">Signal</keyword>
<dbReference type="InterPro" id="IPR009056">
    <property type="entry name" value="Cyt_c-like_dom"/>
</dbReference>
<keyword evidence="4" id="KW-0349">Heme</keyword>
<dbReference type="PROSITE" id="PS51007">
    <property type="entry name" value="CYTC"/>
    <property type="match status" value="1"/>
</dbReference>
<dbReference type="Gene3D" id="1.25.40.10">
    <property type="entry name" value="Tetratricopeptide repeat domain"/>
    <property type="match status" value="1"/>
</dbReference>
<dbReference type="SUPFAM" id="SSF48695">
    <property type="entry name" value="Multiheme cytochromes"/>
    <property type="match status" value="1"/>
</dbReference>
<keyword evidence="3 4" id="KW-0408">Iron</keyword>
<name>C4K963_THASP</name>
<dbReference type="eggNOG" id="COG1413">
    <property type="taxonomic scope" value="Bacteria"/>
</dbReference>
<dbReference type="Pfam" id="PF14559">
    <property type="entry name" value="TPR_19"/>
    <property type="match status" value="1"/>
</dbReference>
<dbReference type="PANTHER" id="PTHR35038">
    <property type="entry name" value="DISSIMILATORY SULFITE REDUCTASE SIRA"/>
    <property type="match status" value="1"/>
</dbReference>
<feature type="chain" id="PRO_5002939801" evidence="5">
    <location>
        <begin position="20"/>
        <end position="687"/>
    </location>
</feature>
<accession>C4K963</accession>
<dbReference type="InterPro" id="IPR011989">
    <property type="entry name" value="ARM-like"/>
</dbReference>
<dbReference type="OrthoDB" id="9814800at2"/>
<dbReference type="GO" id="GO:0046872">
    <property type="term" value="F:metal ion binding"/>
    <property type="evidence" value="ECO:0007669"/>
    <property type="project" value="UniProtKB-KW"/>
</dbReference>
<dbReference type="InterPro" id="IPR010177">
    <property type="entry name" value="Paired_CXXCH_1"/>
</dbReference>
<dbReference type="Pfam" id="PF14522">
    <property type="entry name" value="Cytochrome_C7"/>
    <property type="match status" value="1"/>
</dbReference>
<dbReference type="Pfam" id="PF09699">
    <property type="entry name" value="Paired_CXXCH_1"/>
    <property type="match status" value="1"/>
</dbReference>
<dbReference type="InterPro" id="IPR011990">
    <property type="entry name" value="TPR-like_helical_dom_sf"/>
</dbReference>
<dbReference type="Proteomes" id="UP000002186">
    <property type="component" value="Chromosome"/>
</dbReference>
<evidence type="ECO:0000256" key="4">
    <source>
        <dbReference type="PROSITE-ProRule" id="PRU00433"/>
    </source>
</evidence>
<evidence type="ECO:0000256" key="1">
    <source>
        <dbReference type="ARBA" id="ARBA00022723"/>
    </source>
</evidence>
<evidence type="ECO:0000313" key="8">
    <source>
        <dbReference type="Proteomes" id="UP000002186"/>
    </source>
</evidence>
<sequence length="687" mass="73910">MRLPALLLACILMAPAAFAAAPQAGARPDHVADRDCLACHPDQADAWAESKHRHAMQPATAQTVLGDFGEAGSGEVHFGEGAAAARFYRRGGDFMVAAQGPDGRTQALAVSHVFGIRPLQQVLLPQQGGRLQAFTIAWDTTRKAWFSLHADGPVAPGDNLHWSGRYQNWNLMCGECHTTAYRKGYDDEHDRYATTWAEANVGCQACHGAGRAHAESARRRAAAGERGQAPLPTPNRALAGAHAQVDQCATCHARRTRLVEDAVAGAPLFDQFIPDNLRPGLYHADGQQLDEVFEYGSYRQSRMYQAGVACTDCHDPHRGRLRAEGNALCTACHNPAPDRGRFPGLQAKDYDAPSHHFHRGGGAGSQCVDCHMPSRNYMVVHPRRDHAIRVPRPDLGARTGAPDACTGCHADRGAEWAAAAIERHHGKRTHPPHYGEILAAARAGAPGAAAGLAALARDAAVAAIVRASAIEQLAQLDPQAVPAAALRDPDPALRTSAAAAFALRPAEERLAQLAPLLADPVRAVRITAARALADLPATALAPELQDRQRAALAEFVAAQQAMADMPNAQLNLAGLALAQRDPLVAEQRLRRALQREPALDSARLGLATLLAQTRREDEAERVLRDGLARATSPGELHLALGLLAGQRQRWEEAARELRTADALLPGHARVRRNLDAVERYLERTRPR</sequence>
<organism evidence="7 8">
    <name type="scientific">Thauera aminoaromatica</name>
    <dbReference type="NCBI Taxonomy" id="164330"/>
    <lineage>
        <taxon>Bacteria</taxon>
        <taxon>Pseudomonadati</taxon>
        <taxon>Pseudomonadota</taxon>
        <taxon>Betaproteobacteria</taxon>
        <taxon>Rhodocyclales</taxon>
        <taxon>Zoogloeaceae</taxon>
        <taxon>Thauera</taxon>
    </lineage>
</organism>
<evidence type="ECO:0000256" key="5">
    <source>
        <dbReference type="SAM" id="SignalP"/>
    </source>
</evidence>
<feature type="signal peptide" evidence="5">
    <location>
        <begin position="1"/>
        <end position="19"/>
    </location>
</feature>
<keyword evidence="8" id="KW-1185">Reference proteome</keyword>
<dbReference type="SUPFAM" id="SSF48371">
    <property type="entry name" value="ARM repeat"/>
    <property type="match status" value="1"/>
</dbReference>
<reference evidence="7 8" key="2">
    <citation type="journal article" date="2012" name="Stand. Genomic Sci.">
        <title>Complete genome sequence of Thauera aminoaromatica strain MZ1T.</title>
        <authorList>
            <person name="Jiang K."/>
            <person name="Sanseverino J."/>
            <person name="Chauhan A."/>
            <person name="Lucas S."/>
            <person name="Copeland A."/>
            <person name="Lapidus A."/>
            <person name="Del Rio T.G."/>
            <person name="Dalin E."/>
            <person name="Tice H."/>
            <person name="Bruce D."/>
            <person name="Goodwin L."/>
            <person name="Pitluck S."/>
            <person name="Sims D."/>
            <person name="Brettin T."/>
            <person name="Detter J.C."/>
            <person name="Han C."/>
            <person name="Chang Y.J."/>
            <person name="Larimer F."/>
            <person name="Land M."/>
            <person name="Hauser L."/>
            <person name="Kyrpides N.C."/>
            <person name="Mikhailova N."/>
            <person name="Moser S."/>
            <person name="Jegier P."/>
            <person name="Close D."/>
            <person name="Debruyn J.M."/>
            <person name="Wang Y."/>
            <person name="Layton A.C."/>
            <person name="Allen M.S."/>
            <person name="Sayler G.S."/>
        </authorList>
    </citation>
    <scope>NUCLEOTIDE SEQUENCE [LARGE SCALE GENOMIC DNA]</scope>
    <source>
        <strain evidence="7 8">MZ1T</strain>
    </source>
</reference>
<dbReference type="Gene3D" id="1.10.1130.10">
    <property type="entry name" value="Flavocytochrome C3, Chain A"/>
    <property type="match status" value="2"/>
</dbReference>
<dbReference type="InterPro" id="IPR036280">
    <property type="entry name" value="Multihaem_cyt_sf"/>
</dbReference>
<evidence type="ECO:0000256" key="2">
    <source>
        <dbReference type="ARBA" id="ARBA00022729"/>
    </source>
</evidence>
<dbReference type="KEGG" id="tmz:Tmz1t_3991"/>
<dbReference type="GO" id="GO:0020037">
    <property type="term" value="F:heme binding"/>
    <property type="evidence" value="ECO:0007669"/>
    <property type="project" value="InterPro"/>
</dbReference>
<proteinExistence type="predicted"/>
<reference evidence="8" key="1">
    <citation type="submission" date="2009-05" db="EMBL/GenBank/DDBJ databases">
        <title>Complete sequence of chromosome of Thauera sp. MZ1T.</title>
        <authorList>
            <consortium name="US DOE Joint Genome Institute"/>
            <person name="Lucas S."/>
            <person name="Copeland A."/>
            <person name="Lapidus A."/>
            <person name="Glavina del Rio T."/>
            <person name="Dalin E."/>
            <person name="Tice H."/>
            <person name="Bruce D."/>
            <person name="Goodwin L."/>
            <person name="Pitluck S."/>
            <person name="Sims D."/>
            <person name="Brettin T."/>
            <person name="Detter J.C."/>
            <person name="Han C."/>
            <person name="Larimer F."/>
            <person name="Land M."/>
            <person name="Hauser L."/>
            <person name="Kyrpides N."/>
            <person name="Mikhailova N."/>
            <person name="Sayler G.S."/>
        </authorList>
    </citation>
    <scope>NUCLEOTIDE SEQUENCE [LARGE SCALE GENOMIC DNA]</scope>
    <source>
        <strain evidence="8">MZ1T</strain>
    </source>
</reference>
<dbReference type="InterPro" id="IPR051829">
    <property type="entry name" value="Multiheme_Cytochr_ET"/>
</dbReference>
<evidence type="ECO:0000313" key="7">
    <source>
        <dbReference type="EMBL" id="ACR02574.1"/>
    </source>
</evidence>
<dbReference type="RefSeq" id="WP_012586276.1">
    <property type="nucleotide sequence ID" value="NC_011662.2"/>
</dbReference>
<evidence type="ECO:0000259" key="6">
    <source>
        <dbReference type="PROSITE" id="PS51007"/>
    </source>
</evidence>
<dbReference type="PANTHER" id="PTHR35038:SF8">
    <property type="entry name" value="C-TYPE POLYHEME CYTOCHROME OMCC"/>
    <property type="match status" value="1"/>
</dbReference>
<dbReference type="HOGENOM" id="CLU_013154_0_0_4"/>
<feature type="domain" description="Cytochrome c" evidence="6">
    <location>
        <begin position="391"/>
        <end position="560"/>
    </location>
</feature>
<dbReference type="InterPro" id="IPR029467">
    <property type="entry name" value="Cyt_c7-like"/>
</dbReference>
<dbReference type="InterPro" id="IPR016024">
    <property type="entry name" value="ARM-type_fold"/>
</dbReference>
<dbReference type="STRING" id="85643.Tmz1t_3991"/>
<evidence type="ECO:0000256" key="3">
    <source>
        <dbReference type="ARBA" id="ARBA00023004"/>
    </source>
</evidence>
<dbReference type="Gene3D" id="1.25.10.10">
    <property type="entry name" value="Leucine-rich Repeat Variant"/>
    <property type="match status" value="1"/>
</dbReference>